<reference evidence="4" key="1">
    <citation type="submission" date="2017-02" db="UniProtKB">
        <authorList>
            <consortium name="WormBaseParasite"/>
        </authorList>
    </citation>
    <scope>IDENTIFICATION</scope>
</reference>
<dbReference type="WBParaSite" id="MCOS_0000473201-mRNA-1">
    <property type="protein sequence ID" value="MCOS_0000473201-mRNA-1"/>
    <property type="gene ID" value="MCOS_0000473201"/>
</dbReference>
<keyword evidence="3" id="KW-1185">Reference proteome</keyword>
<feature type="compositionally biased region" description="Basic residues" evidence="1">
    <location>
        <begin position="49"/>
        <end position="68"/>
    </location>
</feature>
<evidence type="ECO:0000313" key="2">
    <source>
        <dbReference type="EMBL" id="VDD78730.1"/>
    </source>
</evidence>
<protein>
    <submittedName>
        <fullName evidence="2 4">Uncharacterized protein</fullName>
    </submittedName>
</protein>
<evidence type="ECO:0000256" key="1">
    <source>
        <dbReference type="SAM" id="MobiDB-lite"/>
    </source>
</evidence>
<feature type="compositionally biased region" description="Polar residues" evidence="1">
    <location>
        <begin position="75"/>
        <end position="97"/>
    </location>
</feature>
<feature type="region of interest" description="Disordered" evidence="1">
    <location>
        <begin position="24"/>
        <end position="98"/>
    </location>
</feature>
<dbReference type="Proteomes" id="UP000267029">
    <property type="component" value="Unassembled WGS sequence"/>
</dbReference>
<dbReference type="AlphaFoldDB" id="A0A0R3UCT4"/>
<accession>A0A0R3UCT4</accession>
<gene>
    <name evidence="2" type="ORF">MCOS_LOCUS4733</name>
</gene>
<sequence>MECDSNTADASLDETITLNRQNQRLVSEKARSSIRGRAVNNQEASTPPHRPKTRRVCQKQRRRRRHGRNAIARPQEQTQQTRHANDRQPTITNNNPDINFRQPRCTCMKTARCSTWRGNERNYQPLVVCEVHVRGRIRSGQTAWTRSNVQQFLEKTRALIQALQERRHDGSLFVDVPQRSLGISRNAGRARFRR</sequence>
<proteinExistence type="predicted"/>
<evidence type="ECO:0000313" key="4">
    <source>
        <dbReference type="WBParaSite" id="MCOS_0000473201-mRNA-1"/>
    </source>
</evidence>
<organism evidence="4">
    <name type="scientific">Mesocestoides corti</name>
    <name type="common">Flatworm</name>
    <dbReference type="NCBI Taxonomy" id="53468"/>
    <lineage>
        <taxon>Eukaryota</taxon>
        <taxon>Metazoa</taxon>
        <taxon>Spiralia</taxon>
        <taxon>Lophotrochozoa</taxon>
        <taxon>Platyhelminthes</taxon>
        <taxon>Cestoda</taxon>
        <taxon>Eucestoda</taxon>
        <taxon>Cyclophyllidea</taxon>
        <taxon>Mesocestoididae</taxon>
        <taxon>Mesocestoides</taxon>
    </lineage>
</organism>
<reference evidence="2 3" key="2">
    <citation type="submission" date="2018-10" db="EMBL/GenBank/DDBJ databases">
        <authorList>
            <consortium name="Pathogen Informatics"/>
        </authorList>
    </citation>
    <scope>NUCLEOTIDE SEQUENCE [LARGE SCALE GENOMIC DNA]</scope>
</reference>
<dbReference type="EMBL" id="UXSR01002176">
    <property type="protein sequence ID" value="VDD78730.1"/>
    <property type="molecule type" value="Genomic_DNA"/>
</dbReference>
<evidence type="ECO:0000313" key="3">
    <source>
        <dbReference type="Proteomes" id="UP000267029"/>
    </source>
</evidence>
<name>A0A0R3UCT4_MESCO</name>